<evidence type="ECO:0000313" key="19">
    <source>
        <dbReference type="EMBL" id="SFR44804.1"/>
    </source>
</evidence>
<dbReference type="NCBIfam" id="NF000648">
    <property type="entry name" value="PRK00026.1"/>
    <property type="match status" value="1"/>
</dbReference>
<dbReference type="PANTHER" id="PTHR46417:SF1">
    <property type="entry name" value="TRNA (GUANINE-N(1)-)-METHYLTRANSFERASE"/>
    <property type="match status" value="1"/>
</dbReference>
<dbReference type="AlphaFoldDB" id="A0A1I6GRG9"/>
<evidence type="ECO:0000256" key="9">
    <source>
        <dbReference type="ARBA" id="ARBA00022679"/>
    </source>
</evidence>
<evidence type="ECO:0000256" key="17">
    <source>
        <dbReference type="RuleBase" id="RU003464"/>
    </source>
</evidence>
<keyword evidence="10 15" id="KW-0949">S-adenosyl-L-methionine</keyword>
<evidence type="ECO:0000256" key="3">
    <source>
        <dbReference type="ARBA" id="ARBA00007630"/>
    </source>
</evidence>
<evidence type="ECO:0000313" key="20">
    <source>
        <dbReference type="Proteomes" id="UP000199534"/>
    </source>
</evidence>
<comment type="subunit">
    <text evidence="4 15 17">Homodimer.</text>
</comment>
<dbReference type="OrthoDB" id="9807416at2"/>
<dbReference type="EMBL" id="FOYQ01000002">
    <property type="protein sequence ID" value="SFR44804.1"/>
    <property type="molecule type" value="Genomic_DNA"/>
</dbReference>
<dbReference type="GO" id="GO:0002939">
    <property type="term" value="P:tRNA N1-guanine methylation"/>
    <property type="evidence" value="ECO:0007669"/>
    <property type="project" value="TreeGrafter"/>
</dbReference>
<keyword evidence="20" id="KW-1185">Reference proteome</keyword>
<organism evidence="19 20">
    <name type="scientific">Robiginitalea myxolifaciens</name>
    <dbReference type="NCBI Taxonomy" id="400055"/>
    <lineage>
        <taxon>Bacteria</taxon>
        <taxon>Pseudomonadati</taxon>
        <taxon>Bacteroidota</taxon>
        <taxon>Flavobacteriia</taxon>
        <taxon>Flavobacteriales</taxon>
        <taxon>Flavobacteriaceae</taxon>
        <taxon>Robiginitalea</taxon>
    </lineage>
</organism>
<dbReference type="InterPro" id="IPR016009">
    <property type="entry name" value="tRNA_MeTrfase_TRMD/TRM10"/>
</dbReference>
<comment type="subcellular location">
    <subcellularLocation>
        <location evidence="2 15 17">Cytoplasm</location>
    </subcellularLocation>
</comment>
<evidence type="ECO:0000256" key="1">
    <source>
        <dbReference type="ARBA" id="ARBA00002634"/>
    </source>
</evidence>
<evidence type="ECO:0000256" key="5">
    <source>
        <dbReference type="ARBA" id="ARBA00012807"/>
    </source>
</evidence>
<evidence type="ECO:0000256" key="4">
    <source>
        <dbReference type="ARBA" id="ARBA00011738"/>
    </source>
</evidence>
<name>A0A1I6GRG9_9FLAO</name>
<comment type="similarity">
    <text evidence="3 15 17">Belongs to the RNA methyltransferase TrmD family.</text>
</comment>
<evidence type="ECO:0000256" key="12">
    <source>
        <dbReference type="ARBA" id="ARBA00029736"/>
    </source>
</evidence>
<comment type="function">
    <text evidence="1 15 17">Specifically methylates guanosine-37 in various tRNAs.</text>
</comment>
<dbReference type="FunFam" id="3.40.1280.10:FF:000001">
    <property type="entry name" value="tRNA (guanine-N(1)-)-methyltransferase"/>
    <property type="match status" value="1"/>
</dbReference>
<feature type="binding site" evidence="15 16">
    <location>
        <begin position="132"/>
        <end position="137"/>
    </location>
    <ligand>
        <name>S-adenosyl-L-methionine</name>
        <dbReference type="ChEBI" id="CHEBI:59789"/>
    </ligand>
</feature>
<gene>
    <name evidence="15" type="primary">trmD</name>
    <name evidence="19" type="ORF">SAMN04490243_1636</name>
</gene>
<feature type="binding site" evidence="15 16">
    <location>
        <position position="112"/>
    </location>
    <ligand>
        <name>S-adenosyl-L-methionine</name>
        <dbReference type="ChEBI" id="CHEBI:59789"/>
    </ligand>
</feature>
<evidence type="ECO:0000256" key="16">
    <source>
        <dbReference type="PIRSR" id="PIRSR000386-1"/>
    </source>
</evidence>
<dbReference type="HAMAP" id="MF_00605">
    <property type="entry name" value="TrmD"/>
    <property type="match status" value="1"/>
</dbReference>
<dbReference type="Gene3D" id="3.40.1280.10">
    <property type="match status" value="1"/>
</dbReference>
<evidence type="ECO:0000256" key="10">
    <source>
        <dbReference type="ARBA" id="ARBA00022691"/>
    </source>
</evidence>
<dbReference type="InterPro" id="IPR002649">
    <property type="entry name" value="tRNA_m1G_MeTrfase_TrmD"/>
</dbReference>
<reference evidence="19 20" key="1">
    <citation type="submission" date="2016-10" db="EMBL/GenBank/DDBJ databases">
        <authorList>
            <person name="de Groot N.N."/>
        </authorList>
    </citation>
    <scope>NUCLEOTIDE SEQUENCE [LARGE SCALE GENOMIC DNA]</scope>
    <source>
        <strain evidence="19 20">DSM 21019</strain>
    </source>
</reference>
<dbReference type="Proteomes" id="UP000199534">
    <property type="component" value="Unassembled WGS sequence"/>
</dbReference>
<dbReference type="PANTHER" id="PTHR46417">
    <property type="entry name" value="TRNA (GUANINE-N(1)-)-METHYLTRANSFERASE"/>
    <property type="match status" value="1"/>
</dbReference>
<dbReference type="STRING" id="400055.SAMN04490243_1636"/>
<dbReference type="RefSeq" id="WP_092982134.1">
    <property type="nucleotide sequence ID" value="NZ_FOYQ01000002.1"/>
</dbReference>
<dbReference type="EC" id="2.1.1.228" evidence="5 15"/>
<keyword evidence="8 15" id="KW-0489">Methyltransferase</keyword>
<keyword evidence="11 15" id="KW-0819">tRNA processing</keyword>
<dbReference type="Pfam" id="PF01746">
    <property type="entry name" value="tRNA_m1G_MT"/>
    <property type="match status" value="1"/>
</dbReference>
<dbReference type="GO" id="GO:0052906">
    <property type="term" value="F:tRNA (guanine(37)-N1)-methyltransferase activity"/>
    <property type="evidence" value="ECO:0007669"/>
    <property type="project" value="UniProtKB-UniRule"/>
</dbReference>
<evidence type="ECO:0000256" key="8">
    <source>
        <dbReference type="ARBA" id="ARBA00022603"/>
    </source>
</evidence>
<evidence type="ECO:0000256" key="7">
    <source>
        <dbReference type="ARBA" id="ARBA00022490"/>
    </source>
</evidence>
<evidence type="ECO:0000256" key="11">
    <source>
        <dbReference type="ARBA" id="ARBA00022694"/>
    </source>
</evidence>
<evidence type="ECO:0000256" key="14">
    <source>
        <dbReference type="ARBA" id="ARBA00047783"/>
    </source>
</evidence>
<protein>
    <recommendedName>
        <fullName evidence="6 15">tRNA (guanine-N(1)-)-methyltransferase</fullName>
        <ecNumber evidence="5 15">2.1.1.228</ecNumber>
    </recommendedName>
    <alternativeName>
        <fullName evidence="12 15">M1G-methyltransferase</fullName>
    </alternativeName>
    <alternativeName>
        <fullName evidence="13 15">tRNA [GM37] methyltransferase</fullName>
    </alternativeName>
</protein>
<evidence type="ECO:0000256" key="15">
    <source>
        <dbReference type="HAMAP-Rule" id="MF_00605"/>
    </source>
</evidence>
<proteinExistence type="inferred from homology"/>
<dbReference type="Gene3D" id="1.10.1270.20">
    <property type="entry name" value="tRNA(m1g37)methyltransferase, domain 2"/>
    <property type="match status" value="1"/>
</dbReference>
<sequence length="226" mass="25318">MRIDIITVLPELLESPFGASIVKRAIEKGLVEIHLHALRDYATNKYKQVDDYPYGGGAGMVLMAEPIDRCMEALTAERDYDEIIYLTPDGERLDQGIANELSLSGNLLLLCGHYKGVDQRIRDHWITREISIGDYVLSGGELGAAVLCDAIVRLLPGVLGNETSALTDTFQDNLLAPPIYTRPQEFKGMQVPEVLTSGHQARIDAWREEKALERTRERRPDLLENE</sequence>
<evidence type="ECO:0000256" key="13">
    <source>
        <dbReference type="ARBA" id="ARBA00033392"/>
    </source>
</evidence>
<evidence type="ECO:0000256" key="6">
    <source>
        <dbReference type="ARBA" id="ARBA00014679"/>
    </source>
</evidence>
<dbReference type="InterPro" id="IPR023148">
    <property type="entry name" value="tRNA_m1G_MeTrfase_C_sf"/>
</dbReference>
<evidence type="ECO:0000256" key="2">
    <source>
        <dbReference type="ARBA" id="ARBA00004496"/>
    </source>
</evidence>
<keyword evidence="7 15" id="KW-0963">Cytoplasm</keyword>
<comment type="catalytic activity">
    <reaction evidence="14 15 17">
        <text>guanosine(37) in tRNA + S-adenosyl-L-methionine = N(1)-methylguanosine(37) in tRNA + S-adenosyl-L-homocysteine + H(+)</text>
        <dbReference type="Rhea" id="RHEA:36899"/>
        <dbReference type="Rhea" id="RHEA-COMP:10145"/>
        <dbReference type="Rhea" id="RHEA-COMP:10147"/>
        <dbReference type="ChEBI" id="CHEBI:15378"/>
        <dbReference type="ChEBI" id="CHEBI:57856"/>
        <dbReference type="ChEBI" id="CHEBI:59789"/>
        <dbReference type="ChEBI" id="CHEBI:73542"/>
        <dbReference type="ChEBI" id="CHEBI:74269"/>
        <dbReference type="EC" id="2.1.1.228"/>
    </reaction>
</comment>
<keyword evidence="9 15" id="KW-0808">Transferase</keyword>
<feature type="domain" description="tRNA methyltransferase TRMD/TRM10-type" evidence="18">
    <location>
        <begin position="1"/>
        <end position="224"/>
    </location>
</feature>
<dbReference type="NCBIfam" id="TIGR00088">
    <property type="entry name" value="trmD"/>
    <property type="match status" value="1"/>
</dbReference>
<dbReference type="InterPro" id="IPR029026">
    <property type="entry name" value="tRNA_m1G_MTases_N"/>
</dbReference>
<evidence type="ECO:0000259" key="18">
    <source>
        <dbReference type="Pfam" id="PF01746"/>
    </source>
</evidence>
<accession>A0A1I6GRG9</accession>
<dbReference type="GO" id="GO:0005829">
    <property type="term" value="C:cytosol"/>
    <property type="evidence" value="ECO:0007669"/>
    <property type="project" value="TreeGrafter"/>
</dbReference>
<dbReference type="InterPro" id="IPR029028">
    <property type="entry name" value="Alpha/beta_knot_MTases"/>
</dbReference>
<dbReference type="SUPFAM" id="SSF75217">
    <property type="entry name" value="alpha/beta knot"/>
    <property type="match status" value="1"/>
</dbReference>
<dbReference type="CDD" id="cd18080">
    <property type="entry name" value="TrmD-like"/>
    <property type="match status" value="1"/>
</dbReference>
<dbReference type="PIRSF" id="PIRSF000386">
    <property type="entry name" value="tRNA_mtase"/>
    <property type="match status" value="1"/>
</dbReference>